<organism evidence="3 4">
    <name type="scientific">Tulasnella calospora MUT 4182</name>
    <dbReference type="NCBI Taxonomy" id="1051891"/>
    <lineage>
        <taxon>Eukaryota</taxon>
        <taxon>Fungi</taxon>
        <taxon>Dikarya</taxon>
        <taxon>Basidiomycota</taxon>
        <taxon>Agaricomycotina</taxon>
        <taxon>Agaricomycetes</taxon>
        <taxon>Cantharellales</taxon>
        <taxon>Tulasnellaceae</taxon>
        <taxon>Tulasnella</taxon>
    </lineage>
</organism>
<dbReference type="HOGENOM" id="CLU_034128_1_0_1"/>
<keyword evidence="4" id="KW-1185">Reference proteome</keyword>
<feature type="region of interest" description="Disordered" evidence="1">
    <location>
        <begin position="144"/>
        <end position="178"/>
    </location>
</feature>
<keyword evidence="2" id="KW-0472">Membrane</keyword>
<dbReference type="Proteomes" id="UP000054248">
    <property type="component" value="Unassembled WGS sequence"/>
</dbReference>
<keyword evidence="2" id="KW-0812">Transmembrane</keyword>
<dbReference type="EMBL" id="KN823037">
    <property type="protein sequence ID" value="KIO25696.1"/>
    <property type="molecule type" value="Genomic_DNA"/>
</dbReference>
<reference evidence="4" key="2">
    <citation type="submission" date="2015-01" db="EMBL/GenBank/DDBJ databases">
        <title>Evolutionary Origins and Diversification of the Mycorrhizal Mutualists.</title>
        <authorList>
            <consortium name="DOE Joint Genome Institute"/>
            <consortium name="Mycorrhizal Genomics Consortium"/>
            <person name="Kohler A."/>
            <person name="Kuo A."/>
            <person name="Nagy L.G."/>
            <person name="Floudas D."/>
            <person name="Copeland A."/>
            <person name="Barry K.W."/>
            <person name="Cichocki N."/>
            <person name="Veneault-Fourrey C."/>
            <person name="LaButti K."/>
            <person name="Lindquist E.A."/>
            <person name="Lipzen A."/>
            <person name="Lundell T."/>
            <person name="Morin E."/>
            <person name="Murat C."/>
            <person name="Riley R."/>
            <person name="Ohm R."/>
            <person name="Sun H."/>
            <person name="Tunlid A."/>
            <person name="Henrissat B."/>
            <person name="Grigoriev I.V."/>
            <person name="Hibbett D.S."/>
            <person name="Martin F."/>
        </authorList>
    </citation>
    <scope>NUCLEOTIDE SEQUENCE [LARGE SCALE GENOMIC DNA]</scope>
    <source>
        <strain evidence="4">MUT 4182</strain>
    </source>
</reference>
<keyword evidence="2" id="KW-1133">Transmembrane helix</keyword>
<evidence type="ECO:0000256" key="1">
    <source>
        <dbReference type="SAM" id="MobiDB-lite"/>
    </source>
</evidence>
<name>A0A0C3QGY2_9AGAM</name>
<protein>
    <submittedName>
        <fullName evidence="3">Uncharacterized protein</fullName>
    </submittedName>
</protein>
<sequence>MSSSSLAVPSTSYPPQAAEVSGSVANAVAPNPPASTTNVSPYTSWITNMRSNVKSNDRRINKDPNALQQFLLTHASGRPTVLIECKGTHEEEGTDSDGNKTTTIVTDFHFTVDVSSALLPATTYGAPIWVVADEEPAKRGRYWRQVDYDPNPPPQTPANLEAGSSPPWRREATPLERKQGLEDAQRRKALALPPWACISAQTPDPTGARLLFPGDRLRFENTSVCAIQDFSDSDLTAPTKTLAEWTEEYCTSWSPLKEFRFLRTVYGWDFNDVQHQVASSLAPFHSGDAKKEAATVIIKGTKVIVRPNNPLWWLFGLGLFRWLFYITLIYPLIMWPVKRYLLGRCWKVAGSSFAFIRYEHLEDSKPGETVAQYVARVPQAPPVKDLKVTSRGISGIVGQRFADWYPANRQAFSSAASARKKTGKGNPVVV</sequence>
<evidence type="ECO:0000313" key="3">
    <source>
        <dbReference type="EMBL" id="KIO25696.1"/>
    </source>
</evidence>
<proteinExistence type="predicted"/>
<gene>
    <name evidence="3" type="ORF">M407DRAFT_24964</name>
</gene>
<feature type="transmembrane region" description="Helical" evidence="2">
    <location>
        <begin position="311"/>
        <end position="333"/>
    </location>
</feature>
<reference evidence="3 4" key="1">
    <citation type="submission" date="2014-04" db="EMBL/GenBank/DDBJ databases">
        <authorList>
            <consortium name="DOE Joint Genome Institute"/>
            <person name="Kuo A."/>
            <person name="Girlanda M."/>
            <person name="Perotto S."/>
            <person name="Kohler A."/>
            <person name="Nagy L.G."/>
            <person name="Floudas D."/>
            <person name="Copeland A."/>
            <person name="Barry K.W."/>
            <person name="Cichocki N."/>
            <person name="Veneault-Fourrey C."/>
            <person name="LaButti K."/>
            <person name="Lindquist E.A."/>
            <person name="Lipzen A."/>
            <person name="Lundell T."/>
            <person name="Morin E."/>
            <person name="Murat C."/>
            <person name="Sun H."/>
            <person name="Tunlid A."/>
            <person name="Henrissat B."/>
            <person name="Grigoriev I.V."/>
            <person name="Hibbett D.S."/>
            <person name="Martin F."/>
            <person name="Nordberg H.P."/>
            <person name="Cantor M.N."/>
            <person name="Hua S.X."/>
        </authorList>
    </citation>
    <scope>NUCLEOTIDE SEQUENCE [LARGE SCALE GENOMIC DNA]</scope>
    <source>
        <strain evidence="3 4">MUT 4182</strain>
    </source>
</reference>
<feature type="compositionally biased region" description="Basic and acidic residues" evidence="1">
    <location>
        <begin position="168"/>
        <end position="178"/>
    </location>
</feature>
<dbReference type="OrthoDB" id="203796at2759"/>
<dbReference type="AlphaFoldDB" id="A0A0C3QGY2"/>
<dbReference type="PANTHER" id="PTHR37848">
    <property type="entry name" value="EXPRESSED PROTEIN"/>
    <property type="match status" value="1"/>
</dbReference>
<dbReference type="PANTHER" id="PTHR37848:SF1">
    <property type="entry name" value="SUN DOMAIN-CONTAINING PROTEIN"/>
    <property type="match status" value="1"/>
</dbReference>
<accession>A0A0C3QGY2</accession>
<evidence type="ECO:0000256" key="2">
    <source>
        <dbReference type="SAM" id="Phobius"/>
    </source>
</evidence>
<evidence type="ECO:0000313" key="4">
    <source>
        <dbReference type="Proteomes" id="UP000054248"/>
    </source>
</evidence>